<dbReference type="GO" id="GO:0009294">
    <property type="term" value="P:DNA-mediated transformation"/>
    <property type="evidence" value="ECO:0007669"/>
    <property type="project" value="InterPro"/>
</dbReference>
<accession>A0A9D6LBL1</accession>
<organism evidence="2 3">
    <name type="scientific">Eiseniibacteriota bacterium</name>
    <dbReference type="NCBI Taxonomy" id="2212470"/>
    <lineage>
        <taxon>Bacteria</taxon>
        <taxon>Candidatus Eiseniibacteriota</taxon>
    </lineage>
</organism>
<evidence type="ECO:0000313" key="3">
    <source>
        <dbReference type="Proteomes" id="UP000807850"/>
    </source>
</evidence>
<dbReference type="Gene3D" id="1.10.10.10">
    <property type="entry name" value="Winged helix-like DNA-binding domain superfamily/Winged helix DNA-binding domain"/>
    <property type="match status" value="1"/>
</dbReference>
<dbReference type="Proteomes" id="UP000807850">
    <property type="component" value="Unassembled WGS sequence"/>
</dbReference>
<dbReference type="AlphaFoldDB" id="A0A9D6LBL1"/>
<evidence type="ECO:0000313" key="2">
    <source>
        <dbReference type="EMBL" id="MBI3540153.1"/>
    </source>
</evidence>
<dbReference type="PANTHER" id="PTHR43022:SF1">
    <property type="entry name" value="PROTEIN SMF"/>
    <property type="match status" value="1"/>
</dbReference>
<dbReference type="InterPro" id="IPR003488">
    <property type="entry name" value="DprA"/>
</dbReference>
<gene>
    <name evidence="2" type="ORF">HY076_07755</name>
</gene>
<dbReference type="Gene3D" id="3.40.50.450">
    <property type="match status" value="1"/>
</dbReference>
<dbReference type="InterPro" id="IPR036388">
    <property type="entry name" value="WH-like_DNA-bd_sf"/>
</dbReference>
<dbReference type="InterPro" id="IPR041614">
    <property type="entry name" value="DprA_WH"/>
</dbReference>
<dbReference type="EMBL" id="JACQAY010000255">
    <property type="protein sequence ID" value="MBI3540153.1"/>
    <property type="molecule type" value="Genomic_DNA"/>
</dbReference>
<comment type="caution">
    <text evidence="2">The sequence shown here is derived from an EMBL/GenBank/DDBJ whole genome shotgun (WGS) entry which is preliminary data.</text>
</comment>
<sequence>MLAVPGPVERETARGCHDLIRRGAALCEDAGDVIAAIDVAGAPPSRVPRHGVLRASTPRRRTSARAATRAIPGLEATPEARVLAALGPEPATVDALARAAGLALPETLAALTTLEWAGAAAARPGQRWSVP</sequence>
<dbReference type="Pfam" id="PF17782">
    <property type="entry name" value="WHD_DprA"/>
    <property type="match status" value="1"/>
</dbReference>
<name>A0A9D6LBL1_UNCEI</name>
<dbReference type="PANTHER" id="PTHR43022">
    <property type="entry name" value="PROTEIN SMF"/>
    <property type="match status" value="1"/>
</dbReference>
<protein>
    <recommendedName>
        <fullName evidence="1">DprA winged helix domain-containing protein</fullName>
    </recommendedName>
</protein>
<feature type="domain" description="DprA winged helix" evidence="1">
    <location>
        <begin position="67"/>
        <end position="126"/>
    </location>
</feature>
<evidence type="ECO:0000259" key="1">
    <source>
        <dbReference type="Pfam" id="PF17782"/>
    </source>
</evidence>
<reference evidence="2" key="1">
    <citation type="submission" date="2020-07" db="EMBL/GenBank/DDBJ databases">
        <title>Huge and variable diversity of episymbiotic CPR bacteria and DPANN archaea in groundwater ecosystems.</title>
        <authorList>
            <person name="He C.Y."/>
            <person name="Keren R."/>
            <person name="Whittaker M."/>
            <person name="Farag I.F."/>
            <person name="Doudna J."/>
            <person name="Cate J.H.D."/>
            <person name="Banfield J.F."/>
        </authorList>
    </citation>
    <scope>NUCLEOTIDE SEQUENCE</scope>
    <source>
        <strain evidence="2">NC_groundwater_928_Pr1_S-0.2um_72_17</strain>
    </source>
</reference>
<proteinExistence type="predicted"/>